<evidence type="ECO:0000313" key="1">
    <source>
        <dbReference type="EMBL" id="KAJ1373365.1"/>
    </source>
</evidence>
<dbReference type="Proteomes" id="UP001196413">
    <property type="component" value="Unassembled WGS sequence"/>
</dbReference>
<reference evidence="1" key="1">
    <citation type="submission" date="2021-06" db="EMBL/GenBank/DDBJ databases">
        <title>Parelaphostrongylus tenuis whole genome reference sequence.</title>
        <authorList>
            <person name="Garwood T.J."/>
            <person name="Larsen P.A."/>
            <person name="Fountain-Jones N.M."/>
            <person name="Garbe J.R."/>
            <person name="Macchietto M.G."/>
            <person name="Kania S.A."/>
            <person name="Gerhold R.W."/>
            <person name="Richards J.E."/>
            <person name="Wolf T.M."/>
        </authorList>
    </citation>
    <scope>NUCLEOTIDE SEQUENCE</scope>
    <source>
        <strain evidence="1">MNPRO001-30</strain>
        <tissue evidence="1">Meninges</tissue>
    </source>
</reference>
<evidence type="ECO:0000313" key="2">
    <source>
        <dbReference type="Proteomes" id="UP001196413"/>
    </source>
</evidence>
<protein>
    <submittedName>
        <fullName evidence="1">Uncharacterized protein</fullName>
    </submittedName>
</protein>
<name>A0AAD5RC22_PARTN</name>
<accession>A0AAD5RC22</accession>
<dbReference type="AlphaFoldDB" id="A0AAD5RC22"/>
<sequence length="54" mass="6813">MSGTSKHFHYLELFYILRLVEDYRDTYTLRNWFMSRMCSRSLEAWKWRMESLVQ</sequence>
<proteinExistence type="predicted"/>
<dbReference type="EMBL" id="JAHQIW010007268">
    <property type="protein sequence ID" value="KAJ1373365.1"/>
    <property type="molecule type" value="Genomic_DNA"/>
</dbReference>
<organism evidence="1 2">
    <name type="scientific">Parelaphostrongylus tenuis</name>
    <name type="common">Meningeal worm</name>
    <dbReference type="NCBI Taxonomy" id="148309"/>
    <lineage>
        <taxon>Eukaryota</taxon>
        <taxon>Metazoa</taxon>
        <taxon>Ecdysozoa</taxon>
        <taxon>Nematoda</taxon>
        <taxon>Chromadorea</taxon>
        <taxon>Rhabditida</taxon>
        <taxon>Rhabditina</taxon>
        <taxon>Rhabditomorpha</taxon>
        <taxon>Strongyloidea</taxon>
        <taxon>Metastrongylidae</taxon>
        <taxon>Parelaphostrongylus</taxon>
    </lineage>
</organism>
<keyword evidence="2" id="KW-1185">Reference proteome</keyword>
<gene>
    <name evidence="1" type="ORF">KIN20_035742</name>
</gene>
<comment type="caution">
    <text evidence="1">The sequence shown here is derived from an EMBL/GenBank/DDBJ whole genome shotgun (WGS) entry which is preliminary data.</text>
</comment>